<dbReference type="AlphaFoldDB" id="A0A843XV13"/>
<keyword evidence="1" id="KW-0175">Coiled coil</keyword>
<name>A0A843XV13_COLES</name>
<evidence type="ECO:0000256" key="2">
    <source>
        <dbReference type="SAM" id="MobiDB-lite"/>
    </source>
</evidence>
<evidence type="ECO:0000313" key="3">
    <source>
        <dbReference type="EMBL" id="MQM23116.1"/>
    </source>
</evidence>
<protein>
    <submittedName>
        <fullName evidence="3">Uncharacterized protein</fullName>
    </submittedName>
</protein>
<evidence type="ECO:0000313" key="4">
    <source>
        <dbReference type="Proteomes" id="UP000652761"/>
    </source>
</evidence>
<comment type="caution">
    <text evidence="3">The sequence shown here is derived from an EMBL/GenBank/DDBJ whole genome shotgun (WGS) entry which is preliminary data.</text>
</comment>
<evidence type="ECO:0000256" key="1">
    <source>
        <dbReference type="SAM" id="Coils"/>
    </source>
</evidence>
<proteinExistence type="predicted"/>
<dbReference type="Proteomes" id="UP000652761">
    <property type="component" value="Unassembled WGS sequence"/>
</dbReference>
<keyword evidence="4" id="KW-1185">Reference proteome</keyword>
<organism evidence="3 4">
    <name type="scientific">Colocasia esculenta</name>
    <name type="common">Wild taro</name>
    <name type="synonym">Arum esculentum</name>
    <dbReference type="NCBI Taxonomy" id="4460"/>
    <lineage>
        <taxon>Eukaryota</taxon>
        <taxon>Viridiplantae</taxon>
        <taxon>Streptophyta</taxon>
        <taxon>Embryophyta</taxon>
        <taxon>Tracheophyta</taxon>
        <taxon>Spermatophyta</taxon>
        <taxon>Magnoliopsida</taxon>
        <taxon>Liliopsida</taxon>
        <taxon>Araceae</taxon>
        <taxon>Aroideae</taxon>
        <taxon>Colocasieae</taxon>
        <taxon>Colocasia</taxon>
    </lineage>
</organism>
<dbReference type="EMBL" id="NMUH01015107">
    <property type="protein sequence ID" value="MQM23116.1"/>
    <property type="molecule type" value="Genomic_DNA"/>
</dbReference>
<accession>A0A843XV13</accession>
<sequence>MAMAAAWDNEEATNSDSSSSESEEEEKVNLALMVGLDQVNSETSFTSCSESDSDKKSNTFLKNEVERLGQNLNETKRSNELLCEDLKNKNSKIMEIESNLKEFKNEEKLREENNYLRATIDKITNCKTSLFVKLKGNRSGKKKYGVGYTPPINEENIIYPKKYPTLKFVKEKEIKNLRKGYIHAVMDLKSEFDCFL</sequence>
<reference evidence="3" key="1">
    <citation type="submission" date="2017-07" db="EMBL/GenBank/DDBJ databases">
        <title>Taro Niue Genome Assembly and Annotation.</title>
        <authorList>
            <person name="Atibalentja N."/>
            <person name="Keating K."/>
            <person name="Fields C.J."/>
        </authorList>
    </citation>
    <scope>NUCLEOTIDE SEQUENCE</scope>
    <source>
        <strain evidence="3">Niue_2</strain>
        <tissue evidence="3">Leaf</tissue>
    </source>
</reference>
<gene>
    <name evidence="3" type="ORF">Taro_056178</name>
</gene>
<feature type="region of interest" description="Disordered" evidence="2">
    <location>
        <begin position="1"/>
        <end position="27"/>
    </location>
</feature>
<feature type="coiled-coil region" evidence="1">
    <location>
        <begin position="58"/>
        <end position="113"/>
    </location>
</feature>